<evidence type="ECO:0000256" key="7">
    <source>
        <dbReference type="ARBA" id="ARBA00023152"/>
    </source>
</evidence>
<keyword evidence="5 10" id="KW-0560">Oxidoreductase</keyword>
<keyword evidence="14" id="KW-1185">Reference proteome</keyword>
<dbReference type="InterPro" id="IPR020831">
    <property type="entry name" value="GlycerAld/Erythrose_P_DH"/>
</dbReference>
<dbReference type="NCBIfam" id="NF003251">
    <property type="entry name" value="PRK04207.1"/>
    <property type="match status" value="1"/>
</dbReference>
<feature type="domain" description="Glyceraldehyde 3-phosphate dehydrogenase NAD(P) binding" evidence="12">
    <location>
        <begin position="2"/>
        <end position="140"/>
    </location>
</feature>
<dbReference type="SMART" id="SM00846">
    <property type="entry name" value="Gp_dh_N"/>
    <property type="match status" value="1"/>
</dbReference>
<keyword evidence="4 10" id="KW-0521">NADP</keyword>
<evidence type="ECO:0000256" key="2">
    <source>
        <dbReference type="ARBA" id="ARBA00007406"/>
    </source>
</evidence>
<dbReference type="SUPFAM" id="SSF55347">
    <property type="entry name" value="Glyceraldehyde-3-phosphate dehydrogenase-like, C-terminal domain"/>
    <property type="match status" value="1"/>
</dbReference>
<dbReference type="Proteomes" id="UP001259659">
    <property type="component" value="Unassembled WGS sequence"/>
</dbReference>
<feature type="binding site" evidence="10">
    <location>
        <position position="301"/>
    </location>
    <ligand>
        <name>NAD(+)</name>
        <dbReference type="ChEBI" id="CHEBI:57540"/>
    </ligand>
</feature>
<organism evidence="13 14">
    <name type="scientific">Haloarcula saliterrae</name>
    <dbReference type="NCBI Taxonomy" id="2950534"/>
    <lineage>
        <taxon>Archaea</taxon>
        <taxon>Methanobacteriati</taxon>
        <taxon>Methanobacteriota</taxon>
        <taxon>Stenosarchaea group</taxon>
        <taxon>Halobacteria</taxon>
        <taxon>Halobacteriales</taxon>
        <taxon>Haloarculaceae</taxon>
        <taxon>Haloarcula</taxon>
    </lineage>
</organism>
<dbReference type="InterPro" id="IPR020830">
    <property type="entry name" value="GlycerAld_3-P_DH_AS"/>
</dbReference>
<comment type="catalytic activity">
    <reaction evidence="8 10 11">
        <text>D-glyceraldehyde 3-phosphate + phosphate + NADP(+) = (2R)-3-phospho-glyceroyl phosphate + NADPH + H(+)</text>
        <dbReference type="Rhea" id="RHEA:10296"/>
        <dbReference type="ChEBI" id="CHEBI:15378"/>
        <dbReference type="ChEBI" id="CHEBI:43474"/>
        <dbReference type="ChEBI" id="CHEBI:57604"/>
        <dbReference type="ChEBI" id="CHEBI:57783"/>
        <dbReference type="ChEBI" id="CHEBI:58349"/>
        <dbReference type="ChEBI" id="CHEBI:59776"/>
        <dbReference type="EC" id="1.2.1.59"/>
    </reaction>
</comment>
<evidence type="ECO:0000256" key="1">
    <source>
        <dbReference type="ARBA" id="ARBA00004869"/>
    </source>
</evidence>
<feature type="binding site" evidence="10">
    <location>
        <position position="168"/>
    </location>
    <ligand>
        <name>NAD(+)</name>
        <dbReference type="ChEBI" id="CHEBI:57540"/>
    </ligand>
</feature>
<dbReference type="SUPFAM" id="SSF51735">
    <property type="entry name" value="NAD(P)-binding Rossmann-fold domains"/>
    <property type="match status" value="1"/>
</dbReference>
<dbReference type="RefSeq" id="WP_310920991.1">
    <property type="nucleotide sequence ID" value="NZ_JAMQON010000005.1"/>
</dbReference>
<protein>
    <recommendedName>
        <fullName evidence="10 11">Glyceraldehyde-3-phosphate dehydrogenase</fullName>
        <shortName evidence="10">GAPDH</shortName>
        <ecNumber evidence="10 11">1.2.1.59</ecNumber>
    </recommendedName>
    <alternativeName>
        <fullName evidence="10">NAD(P)-dependent glyceraldehyde-3-phosphate dehydrogenase</fullName>
    </alternativeName>
</protein>
<dbReference type="NCBIfam" id="TIGR01546">
    <property type="entry name" value="GAPDH-II_archae"/>
    <property type="match status" value="1"/>
</dbReference>
<dbReference type="GO" id="GO:0043891">
    <property type="term" value="F:glyceraldehyde-3-phosphate dehydrogenase [NAD(P)+] (phosphorylating) activity"/>
    <property type="evidence" value="ECO:0007669"/>
    <property type="project" value="UniProtKB-EC"/>
</dbReference>
<dbReference type="InterPro" id="IPR006436">
    <property type="entry name" value="Glyceraldehyde-3-P_DH_2_arc"/>
</dbReference>
<evidence type="ECO:0000256" key="6">
    <source>
        <dbReference type="ARBA" id="ARBA00023027"/>
    </source>
</evidence>
<dbReference type="InterPro" id="IPR000846">
    <property type="entry name" value="DapB_N"/>
</dbReference>
<comment type="subcellular location">
    <subcellularLocation>
        <location evidence="10 11">Cytoplasm</location>
    </subcellularLocation>
</comment>
<dbReference type="Pfam" id="PF01113">
    <property type="entry name" value="DapB_N"/>
    <property type="match status" value="1"/>
</dbReference>
<name>A0ABU2FG17_9EURY</name>
<evidence type="ECO:0000256" key="11">
    <source>
        <dbReference type="RuleBase" id="RU003388"/>
    </source>
</evidence>
<proteinExistence type="inferred from homology"/>
<keyword evidence="10 11" id="KW-0963">Cytoplasm</keyword>
<evidence type="ECO:0000259" key="12">
    <source>
        <dbReference type="SMART" id="SM00846"/>
    </source>
</evidence>
<dbReference type="Pfam" id="PF02800">
    <property type="entry name" value="Gp_dh_C"/>
    <property type="match status" value="1"/>
</dbReference>
<evidence type="ECO:0000256" key="5">
    <source>
        <dbReference type="ARBA" id="ARBA00023002"/>
    </source>
</evidence>
<comment type="catalytic activity">
    <reaction evidence="9 10 11">
        <text>D-glyceraldehyde 3-phosphate + phosphate + NAD(+) = (2R)-3-phospho-glyceroyl phosphate + NADH + H(+)</text>
        <dbReference type="Rhea" id="RHEA:10300"/>
        <dbReference type="ChEBI" id="CHEBI:15378"/>
        <dbReference type="ChEBI" id="CHEBI:43474"/>
        <dbReference type="ChEBI" id="CHEBI:57540"/>
        <dbReference type="ChEBI" id="CHEBI:57604"/>
        <dbReference type="ChEBI" id="CHEBI:57945"/>
        <dbReference type="ChEBI" id="CHEBI:59776"/>
        <dbReference type="EC" id="1.2.1.59"/>
    </reaction>
</comment>
<comment type="similarity">
    <text evidence="2 10 11">Belongs to the glyceraldehyde-3-phosphate dehydrogenase family.</text>
</comment>
<dbReference type="EMBL" id="JAMQON010000005">
    <property type="protein sequence ID" value="MDS0261184.1"/>
    <property type="molecule type" value="Genomic_DNA"/>
</dbReference>
<evidence type="ECO:0000256" key="10">
    <source>
        <dbReference type="HAMAP-Rule" id="MF_00559"/>
    </source>
</evidence>
<feature type="active site" description="Nucleophile" evidence="10">
    <location>
        <position position="140"/>
    </location>
</feature>
<accession>A0ABU2FG17</accession>
<feature type="binding site" evidence="10">
    <location>
        <begin position="139"/>
        <end position="141"/>
    </location>
    <ligand>
        <name>D-glyceraldehyde 3-phosphate</name>
        <dbReference type="ChEBI" id="CHEBI:59776"/>
    </ligand>
</feature>
<dbReference type="InterPro" id="IPR020829">
    <property type="entry name" value="GlycerAld_3-P_DH_cat"/>
</dbReference>
<evidence type="ECO:0000256" key="8">
    <source>
        <dbReference type="ARBA" id="ARBA00048067"/>
    </source>
</evidence>
<dbReference type="InterPro" id="IPR020828">
    <property type="entry name" value="GlycerAld_3-P_DH_NAD(P)-bd"/>
</dbReference>
<evidence type="ECO:0000313" key="14">
    <source>
        <dbReference type="Proteomes" id="UP001259659"/>
    </source>
</evidence>
<feature type="binding site" evidence="10">
    <location>
        <position position="110"/>
    </location>
    <ligand>
        <name>NAD(+)</name>
        <dbReference type="ChEBI" id="CHEBI:57540"/>
    </ligand>
</feature>
<dbReference type="PROSITE" id="PS00071">
    <property type="entry name" value="GAPDH"/>
    <property type="match status" value="1"/>
</dbReference>
<sequence length="337" mass="35701">MTGVSINGFGTIGKRVADAVSAQPDMSVVGVSKRSPNHEARSAVASGYDLYAADPDRVEEFGERDIPVAGTVGDMLAGGDIVVDTTPSGVGETYRDLYADHDVDVVYQGGEDASVAPQSFCARANYQRSLEASATRVVSCNTTGLARAVTPLDEAYGVESVDATLIRRGGDPTQTDRGPINDIVPDPVEVPSHHAPDLRTVLPDIDVTTTGVTVPATLMHLHSITVSLDSDPTASEVRDRFDAEPRLELITTASGCDSCAEIQEYAQDTGRPRGDVWENCIWADAVDVSDGRLTFFQAIHQQADVVPENVDAVRALAGTADARESRARTDDALGVGM</sequence>
<dbReference type="HAMAP" id="MF_00559">
    <property type="entry name" value="G3P_dehdrog_arch"/>
    <property type="match status" value="1"/>
</dbReference>
<comment type="pathway">
    <text evidence="1 10 11">Carbohydrate degradation; glycolysis; pyruvate from D-glyceraldehyde 3-phosphate: step 1/5.</text>
</comment>
<dbReference type="EC" id="1.2.1.59" evidence="10 11"/>
<evidence type="ECO:0000256" key="9">
    <source>
        <dbReference type="ARBA" id="ARBA00048853"/>
    </source>
</evidence>
<dbReference type="Gene3D" id="3.40.50.720">
    <property type="entry name" value="NAD(P)-binding Rossmann-like Domain"/>
    <property type="match status" value="1"/>
</dbReference>
<evidence type="ECO:0000256" key="3">
    <source>
        <dbReference type="ARBA" id="ARBA00011881"/>
    </source>
</evidence>
<comment type="caution">
    <text evidence="13">The sequence shown here is derived from an EMBL/GenBank/DDBJ whole genome shotgun (WGS) entry which is preliminary data.</text>
</comment>
<gene>
    <name evidence="10" type="primary">gap</name>
    <name evidence="13" type="ORF">NDI56_17425</name>
</gene>
<dbReference type="PIRSF" id="PIRSF000149">
    <property type="entry name" value="GAP_DH"/>
    <property type="match status" value="1"/>
</dbReference>
<feature type="binding site" evidence="10">
    <location>
        <begin position="11"/>
        <end position="12"/>
    </location>
    <ligand>
        <name>NAD(+)</name>
        <dbReference type="ChEBI" id="CHEBI:57540"/>
    </ligand>
</feature>
<keyword evidence="6 10" id="KW-0520">NAD</keyword>
<feature type="binding site" evidence="10">
    <location>
        <begin position="194"/>
        <end position="195"/>
    </location>
    <ligand>
        <name>D-glyceraldehyde 3-phosphate</name>
        <dbReference type="ChEBI" id="CHEBI:59776"/>
    </ligand>
</feature>
<reference evidence="13 14" key="1">
    <citation type="submission" date="2022-06" db="EMBL/GenBank/DDBJ databases">
        <title>Haloarcula sp. a new haloarchaeum isolate from saline soil.</title>
        <authorList>
            <person name="Strakova D."/>
            <person name="Galisteo C."/>
            <person name="Sanchez-Porro C."/>
            <person name="Ventosa A."/>
        </authorList>
    </citation>
    <scope>NUCLEOTIDE SEQUENCE [LARGE SCALE GENOMIC DNA]</scope>
    <source>
        <strain evidence="13 14">S1CR25-12</strain>
    </source>
</reference>
<comment type="subunit">
    <text evidence="3 10 11">Homotetramer.</text>
</comment>
<evidence type="ECO:0000313" key="13">
    <source>
        <dbReference type="EMBL" id="MDS0261184.1"/>
    </source>
</evidence>
<dbReference type="InterPro" id="IPR036291">
    <property type="entry name" value="NAD(P)-bd_dom_sf"/>
</dbReference>
<evidence type="ECO:0000256" key="4">
    <source>
        <dbReference type="ARBA" id="ARBA00022857"/>
    </source>
</evidence>
<dbReference type="Gene3D" id="3.30.360.10">
    <property type="entry name" value="Dihydrodipicolinate Reductase, domain 2"/>
    <property type="match status" value="1"/>
</dbReference>
<dbReference type="CDD" id="cd02278">
    <property type="entry name" value="GAPDH_II_N"/>
    <property type="match status" value="1"/>
</dbReference>
<dbReference type="CDD" id="cd18127">
    <property type="entry name" value="GAPDH_II_C"/>
    <property type="match status" value="1"/>
</dbReference>
<keyword evidence="7 10" id="KW-0324">Glycolysis</keyword>